<feature type="binding site" description="axial binding residue" evidence="10">
    <location>
        <position position="433"/>
    </location>
    <ligand>
        <name>heme</name>
        <dbReference type="ChEBI" id="CHEBI:30413"/>
    </ligand>
    <ligandPart>
        <name>Fe</name>
        <dbReference type="ChEBI" id="CHEBI:18248"/>
    </ligandPart>
</feature>
<evidence type="ECO:0000256" key="4">
    <source>
        <dbReference type="ARBA" id="ARBA00022617"/>
    </source>
</evidence>
<evidence type="ECO:0000256" key="8">
    <source>
        <dbReference type="ARBA" id="ARBA00023033"/>
    </source>
</evidence>
<dbReference type="Proteomes" id="UP000472263">
    <property type="component" value="Chromosome 6"/>
</dbReference>
<dbReference type="GeneTree" id="ENSGT00940000163301"/>
<reference evidence="13" key="3">
    <citation type="submission" date="2025-09" db="UniProtKB">
        <authorList>
            <consortium name="Ensembl"/>
        </authorList>
    </citation>
    <scope>IDENTIFICATION</scope>
</reference>
<dbReference type="GO" id="GO:0016712">
    <property type="term" value="F:oxidoreductase activity, acting on paired donors, with incorporation or reduction of molecular oxygen, reduced flavin or flavoprotein as one donor, and incorporation of one atom of oxygen"/>
    <property type="evidence" value="ECO:0007669"/>
    <property type="project" value="InterPro"/>
</dbReference>
<evidence type="ECO:0000256" key="9">
    <source>
        <dbReference type="ARBA" id="ARBA00023136"/>
    </source>
</evidence>
<dbReference type="Pfam" id="PF00067">
    <property type="entry name" value="p450"/>
    <property type="match status" value="1"/>
</dbReference>
<keyword evidence="8 11" id="KW-0503">Monooxygenase</keyword>
<dbReference type="InterPro" id="IPR001128">
    <property type="entry name" value="Cyt_P450"/>
</dbReference>
<reference evidence="13" key="1">
    <citation type="submission" date="2019-06" db="EMBL/GenBank/DDBJ databases">
        <authorList>
            <consortium name="Wellcome Sanger Institute Data Sharing"/>
        </authorList>
    </citation>
    <scope>NUCLEOTIDE SEQUENCE [LARGE SCALE GENOMIC DNA]</scope>
</reference>
<evidence type="ECO:0000256" key="6">
    <source>
        <dbReference type="ARBA" id="ARBA00023002"/>
    </source>
</evidence>
<dbReference type="PRINTS" id="PR00385">
    <property type="entry name" value="P450"/>
</dbReference>
<organism evidence="13 14">
    <name type="scientific">Myripristis murdjan</name>
    <name type="common">pinecone soldierfish</name>
    <dbReference type="NCBI Taxonomy" id="586833"/>
    <lineage>
        <taxon>Eukaryota</taxon>
        <taxon>Metazoa</taxon>
        <taxon>Chordata</taxon>
        <taxon>Craniata</taxon>
        <taxon>Vertebrata</taxon>
        <taxon>Euteleostomi</taxon>
        <taxon>Actinopterygii</taxon>
        <taxon>Neopterygii</taxon>
        <taxon>Teleostei</taxon>
        <taxon>Neoteleostei</taxon>
        <taxon>Acanthomorphata</taxon>
        <taxon>Holocentriformes</taxon>
        <taxon>Holocentridae</taxon>
        <taxon>Myripristis</taxon>
    </lineage>
</organism>
<dbReference type="PANTHER" id="PTHR24300">
    <property type="entry name" value="CYTOCHROME P450 508A4-RELATED"/>
    <property type="match status" value="1"/>
</dbReference>
<evidence type="ECO:0000256" key="11">
    <source>
        <dbReference type="RuleBase" id="RU000461"/>
    </source>
</evidence>
<dbReference type="SUPFAM" id="SSF48264">
    <property type="entry name" value="Cytochrome P450"/>
    <property type="match status" value="1"/>
</dbReference>
<accession>A0A667XK01</accession>
<gene>
    <name evidence="13" type="primary">LOC115361277</name>
</gene>
<dbReference type="InterPro" id="IPR050182">
    <property type="entry name" value="Cytochrome_P450_fam2"/>
</dbReference>
<evidence type="ECO:0000256" key="3">
    <source>
        <dbReference type="ARBA" id="ARBA00010617"/>
    </source>
</evidence>
<dbReference type="GO" id="GO:0005737">
    <property type="term" value="C:cytoplasm"/>
    <property type="evidence" value="ECO:0007669"/>
    <property type="project" value="TreeGrafter"/>
</dbReference>
<dbReference type="InterPro" id="IPR008069">
    <property type="entry name" value="Cyt_P450_E_grp-I_CYP2D-like"/>
</dbReference>
<feature type="signal peptide" evidence="12">
    <location>
        <begin position="1"/>
        <end position="24"/>
    </location>
</feature>
<dbReference type="GO" id="GO:0020037">
    <property type="term" value="F:heme binding"/>
    <property type="evidence" value="ECO:0007669"/>
    <property type="project" value="InterPro"/>
</dbReference>
<evidence type="ECO:0000256" key="10">
    <source>
        <dbReference type="PIRSR" id="PIRSR602401-1"/>
    </source>
</evidence>
<keyword evidence="14" id="KW-1185">Reference proteome</keyword>
<protein>
    <submittedName>
        <fullName evidence="13">Cytochrome P450 2F2-like</fullName>
    </submittedName>
</protein>
<dbReference type="InterPro" id="IPR036396">
    <property type="entry name" value="Cyt_P450_sf"/>
</dbReference>
<dbReference type="PRINTS" id="PR00463">
    <property type="entry name" value="EP450I"/>
</dbReference>
<dbReference type="FunFam" id="1.10.630.10:FF:000004">
    <property type="entry name" value="cytochrome P450 2D15 isoform X1"/>
    <property type="match status" value="1"/>
</dbReference>
<keyword evidence="6 11" id="KW-0560">Oxidoreductase</keyword>
<reference evidence="13" key="2">
    <citation type="submission" date="2025-08" db="UniProtKB">
        <authorList>
            <consortium name="Ensembl"/>
        </authorList>
    </citation>
    <scope>IDENTIFICATION</scope>
</reference>
<evidence type="ECO:0000313" key="14">
    <source>
        <dbReference type="Proteomes" id="UP000472263"/>
    </source>
</evidence>
<dbReference type="PANTHER" id="PTHR24300:SF327">
    <property type="entry name" value="CYTOCHROME P450 2F2-RELATED"/>
    <property type="match status" value="1"/>
</dbReference>
<evidence type="ECO:0000256" key="2">
    <source>
        <dbReference type="ARBA" id="ARBA00004370"/>
    </source>
</evidence>
<keyword evidence="9" id="KW-0472">Membrane</keyword>
<dbReference type="Gene3D" id="1.10.630.10">
    <property type="entry name" value="Cytochrome P450"/>
    <property type="match status" value="1"/>
</dbReference>
<dbReference type="GO" id="GO:0006805">
    <property type="term" value="P:xenobiotic metabolic process"/>
    <property type="evidence" value="ECO:0007669"/>
    <property type="project" value="TreeGrafter"/>
</dbReference>
<name>A0A667XK01_9TELE</name>
<sequence length="492" mass="56064">MLGSLFLLWLTFCLLFFLLRTRRAKNFPPGPQPVPIFGNLLQLNLENPTADLERLSARYGKVFSLYFGGRPAVILNGTKAMREALVTKATDFAGRPGGLLLSHLTQGKGVIMADHGPSWREHRRFALMTLRNFGLGKQSMEQRILGEVEHVAAVLEKSIGKSVDPQTLFHNASCDIICSIMFGTRYDYEHEFFQAMIKMMADSSKIANGPWGMIYDTIPLLRSLPLPFQYPLKAYCTVKNYVLGIVVEHRASRSPNQPRDVIDSYLDEMDKRKAEGDSLFNEDQMLVMLMDLLFAGTDTTSNTIRFAMLYLMTHPDIQERCQREIDRVLEGKDQASFEDRHKMPYTQAVIQETQRIASTLPLSVFHSTTKDTELMGYHIPKGTLVIPHLTSVLYEEGQWKFPHEFNPDNFLNEQGELLKLEAFMPFSVGPRMCLGEGLARMELFLILVTLLRRFQFVWPEDAGQPDYTPVFGVTQAPKPYSMMVRLRESQQG</sequence>
<dbReference type="InParanoid" id="A0A667XK01"/>
<keyword evidence="7 10" id="KW-0408">Iron</keyword>
<keyword evidence="12" id="KW-0732">Signal</keyword>
<evidence type="ECO:0000256" key="1">
    <source>
        <dbReference type="ARBA" id="ARBA00001971"/>
    </source>
</evidence>
<keyword evidence="5 10" id="KW-0479">Metal-binding</keyword>
<dbReference type="GO" id="GO:0016020">
    <property type="term" value="C:membrane"/>
    <property type="evidence" value="ECO:0007669"/>
    <property type="project" value="UniProtKB-SubCell"/>
</dbReference>
<comment type="similarity">
    <text evidence="3 11">Belongs to the cytochrome P450 family.</text>
</comment>
<comment type="subcellular location">
    <subcellularLocation>
        <location evidence="2">Membrane</location>
    </subcellularLocation>
</comment>
<evidence type="ECO:0000256" key="7">
    <source>
        <dbReference type="ARBA" id="ARBA00023004"/>
    </source>
</evidence>
<feature type="chain" id="PRO_5025569745" evidence="12">
    <location>
        <begin position="25"/>
        <end position="492"/>
    </location>
</feature>
<dbReference type="GO" id="GO:0005506">
    <property type="term" value="F:iron ion binding"/>
    <property type="evidence" value="ECO:0007669"/>
    <property type="project" value="InterPro"/>
</dbReference>
<keyword evidence="4 10" id="KW-0349">Heme</keyword>
<dbReference type="AlphaFoldDB" id="A0A667XK01"/>
<comment type="cofactor">
    <cofactor evidence="1 10">
        <name>heme</name>
        <dbReference type="ChEBI" id="CHEBI:30413"/>
    </cofactor>
</comment>
<dbReference type="PROSITE" id="PS00086">
    <property type="entry name" value="CYTOCHROME_P450"/>
    <property type="match status" value="1"/>
</dbReference>
<dbReference type="PRINTS" id="PR01686">
    <property type="entry name" value="EP450ICYP2D"/>
</dbReference>
<dbReference type="OrthoDB" id="2789670at2759"/>
<dbReference type="GO" id="GO:0006082">
    <property type="term" value="P:organic acid metabolic process"/>
    <property type="evidence" value="ECO:0007669"/>
    <property type="project" value="TreeGrafter"/>
</dbReference>
<evidence type="ECO:0000313" key="13">
    <source>
        <dbReference type="Ensembl" id="ENSMMDP00005018095.1"/>
    </source>
</evidence>
<dbReference type="InterPro" id="IPR017972">
    <property type="entry name" value="Cyt_P450_CS"/>
</dbReference>
<dbReference type="InterPro" id="IPR002401">
    <property type="entry name" value="Cyt_P450_E_grp-I"/>
</dbReference>
<evidence type="ECO:0000256" key="12">
    <source>
        <dbReference type="SAM" id="SignalP"/>
    </source>
</evidence>
<proteinExistence type="inferred from homology"/>
<dbReference type="Ensembl" id="ENSMMDT00005018542.1">
    <property type="protein sequence ID" value="ENSMMDP00005018095.1"/>
    <property type="gene ID" value="ENSMMDG00005009039.1"/>
</dbReference>
<evidence type="ECO:0000256" key="5">
    <source>
        <dbReference type="ARBA" id="ARBA00022723"/>
    </source>
</evidence>